<evidence type="ECO:0000256" key="9">
    <source>
        <dbReference type="RuleBase" id="RU000554"/>
    </source>
</evidence>
<feature type="binding site" evidence="8">
    <location>
        <position position="49"/>
    </location>
    <ligand>
        <name>substrate</name>
    </ligand>
</feature>
<dbReference type="EC" id="4.1.1.37" evidence="3 8"/>
<dbReference type="PROSITE" id="PS00907">
    <property type="entry name" value="UROD_2"/>
    <property type="match status" value="1"/>
</dbReference>
<dbReference type="HAMAP" id="MF_00218">
    <property type="entry name" value="URO_D"/>
    <property type="match status" value="1"/>
</dbReference>
<keyword evidence="5 8" id="KW-0210">Decarboxylase</keyword>
<evidence type="ECO:0000259" key="12">
    <source>
        <dbReference type="PROSITE" id="PS00907"/>
    </source>
</evidence>
<feature type="binding site" evidence="8">
    <location>
        <position position="210"/>
    </location>
    <ligand>
        <name>substrate</name>
    </ligand>
</feature>
<dbReference type="Pfam" id="PF01208">
    <property type="entry name" value="URO-D"/>
    <property type="match status" value="1"/>
</dbReference>
<dbReference type="Proteomes" id="UP000019243">
    <property type="component" value="Unassembled WGS sequence"/>
</dbReference>
<comment type="subcellular location">
    <subcellularLocation>
        <location evidence="8">Cytoplasm</location>
    </subcellularLocation>
</comment>
<evidence type="ECO:0000256" key="7">
    <source>
        <dbReference type="ARBA" id="ARBA00023244"/>
    </source>
</evidence>
<evidence type="ECO:0000256" key="4">
    <source>
        <dbReference type="ARBA" id="ARBA00022490"/>
    </source>
</evidence>
<accession>W7CFY7</accession>
<dbReference type="PROSITE" id="PS00906">
    <property type="entry name" value="UROD_1"/>
    <property type="match status" value="1"/>
</dbReference>
<evidence type="ECO:0000313" key="14">
    <source>
        <dbReference type="Proteomes" id="UP000019243"/>
    </source>
</evidence>
<comment type="function">
    <text evidence="8">Catalyzes the decarboxylation of four acetate groups of uroporphyrinogen-III to yield coproporphyrinogen-III.</text>
</comment>
<evidence type="ECO:0000313" key="13">
    <source>
        <dbReference type="EMBL" id="EUJ35857.1"/>
    </source>
</evidence>
<dbReference type="PATRIC" id="fig|1265861.3.peg.2231"/>
<dbReference type="PANTHER" id="PTHR21091:SF169">
    <property type="entry name" value="UROPORPHYRINOGEN DECARBOXYLASE"/>
    <property type="match status" value="1"/>
</dbReference>
<evidence type="ECO:0000256" key="6">
    <source>
        <dbReference type="ARBA" id="ARBA00023239"/>
    </source>
</evidence>
<proteinExistence type="inferred from homology"/>
<dbReference type="NCBIfam" id="TIGR01464">
    <property type="entry name" value="hemE"/>
    <property type="match status" value="1"/>
</dbReference>
<evidence type="ECO:0000256" key="1">
    <source>
        <dbReference type="ARBA" id="ARBA00004804"/>
    </source>
</evidence>
<protein>
    <recommendedName>
        <fullName evidence="3 8">Uroporphyrinogen decarboxylase</fullName>
        <shortName evidence="8">UPD</shortName>
        <shortName evidence="8">URO-D</shortName>
        <ecNumber evidence="3 8">4.1.1.37</ecNumber>
    </recommendedName>
</protein>
<comment type="caution">
    <text evidence="13">The sequence shown here is derived from an EMBL/GenBank/DDBJ whole genome shotgun (WGS) entry which is preliminary data.</text>
</comment>
<comment type="similarity">
    <text evidence="2 8 10">Belongs to the uroporphyrinogen decarboxylase family.</text>
</comment>
<dbReference type="GO" id="GO:0005829">
    <property type="term" value="C:cytosol"/>
    <property type="evidence" value="ECO:0007669"/>
    <property type="project" value="TreeGrafter"/>
</dbReference>
<comment type="catalytic activity">
    <reaction evidence="8 9">
        <text>uroporphyrinogen III + 4 H(+) = coproporphyrinogen III + 4 CO2</text>
        <dbReference type="Rhea" id="RHEA:19865"/>
        <dbReference type="ChEBI" id="CHEBI:15378"/>
        <dbReference type="ChEBI" id="CHEBI:16526"/>
        <dbReference type="ChEBI" id="CHEBI:57308"/>
        <dbReference type="ChEBI" id="CHEBI:57309"/>
        <dbReference type="EC" id="4.1.1.37"/>
    </reaction>
</comment>
<comment type="subunit">
    <text evidence="8">Homodimer.</text>
</comment>
<dbReference type="InterPro" id="IPR006361">
    <property type="entry name" value="Uroporphyrinogen_deCO2ase_HemE"/>
</dbReference>
<dbReference type="GO" id="GO:0006782">
    <property type="term" value="P:protoporphyrinogen IX biosynthetic process"/>
    <property type="evidence" value="ECO:0007669"/>
    <property type="project" value="UniProtKB-UniRule"/>
</dbReference>
<feature type="binding site" evidence="8">
    <location>
        <begin position="30"/>
        <end position="34"/>
    </location>
    <ligand>
        <name>substrate</name>
    </ligand>
</feature>
<evidence type="ECO:0000259" key="11">
    <source>
        <dbReference type="PROSITE" id="PS00906"/>
    </source>
</evidence>
<comment type="pathway">
    <text evidence="1 8 9">Porphyrin-containing compound metabolism; protoporphyrin-IX biosynthesis; coproporphyrinogen-III from 5-aminolevulinate: step 4/4.</text>
</comment>
<organism evidence="13 14">
    <name type="scientific">Brochothrix campestris FSL F6-1037</name>
    <dbReference type="NCBI Taxonomy" id="1265861"/>
    <lineage>
        <taxon>Bacteria</taxon>
        <taxon>Bacillati</taxon>
        <taxon>Bacillota</taxon>
        <taxon>Bacilli</taxon>
        <taxon>Bacillales</taxon>
        <taxon>Listeriaceae</taxon>
        <taxon>Brochothrix</taxon>
    </lineage>
</organism>
<dbReference type="RefSeq" id="WP_035315515.1">
    <property type="nucleotide sequence ID" value="NZ_AODH01000051.1"/>
</dbReference>
<keyword evidence="14" id="KW-1185">Reference proteome</keyword>
<keyword evidence="6 8" id="KW-0456">Lyase</keyword>
<feature type="binding site" evidence="8">
    <location>
        <position position="79"/>
    </location>
    <ligand>
        <name>substrate</name>
    </ligand>
</feature>
<dbReference type="UniPathway" id="UPA00251">
    <property type="reaction ID" value="UER00321"/>
</dbReference>
<dbReference type="PANTHER" id="PTHR21091">
    <property type="entry name" value="METHYLTETRAHYDROFOLATE:HOMOCYSTEINE METHYLTRANSFERASE RELATED"/>
    <property type="match status" value="1"/>
</dbReference>
<sequence>MKTNKKITNDTFLRAARGEKTEHVPVWFMRQAGRSQPEYRAIKAKHSLFEITHQPELCAYVTALPVNNYNVDAAVLYKDIMTPLHGIGVDVTIEPGIGPVIKTPIKTLSDIEALAVLQPERDIPYVLETIRLLTEEMLTVPLIGFSGAPYTLASYLIEGGPSKTKLKTKAFMYNHPTEWALLMEKLAEMVIIYLTAQIEAGVSAVQLFDSWIGDLSLTDYNRYIAPGIIKILTAIEPLPAVTIMHGVHATHLMAEWNQMPLDVIGMDWRMSLTTARSNGVIKSLQGNMDPAYLTAPWPVLKAELDRILAQGTAAPGFIFNLGHGVFPEADPAVIKQVTAYVQAYKNE</sequence>
<dbReference type="GO" id="GO:0004853">
    <property type="term" value="F:uroporphyrinogen decarboxylase activity"/>
    <property type="evidence" value="ECO:0007669"/>
    <property type="project" value="UniProtKB-UniRule"/>
</dbReference>
<evidence type="ECO:0000256" key="5">
    <source>
        <dbReference type="ARBA" id="ARBA00022793"/>
    </source>
</evidence>
<dbReference type="Gene3D" id="3.20.20.210">
    <property type="match status" value="1"/>
</dbReference>
<feature type="site" description="Transition state stabilizer" evidence="8">
    <location>
        <position position="79"/>
    </location>
</feature>
<evidence type="ECO:0000256" key="2">
    <source>
        <dbReference type="ARBA" id="ARBA00009935"/>
    </source>
</evidence>
<feature type="domain" description="Uroporphyrinogen decarboxylase (URO-D)" evidence="11">
    <location>
        <begin position="25"/>
        <end position="34"/>
    </location>
</feature>
<dbReference type="InterPro" id="IPR038071">
    <property type="entry name" value="UROD/MetE-like_sf"/>
</dbReference>
<dbReference type="InterPro" id="IPR000257">
    <property type="entry name" value="Uroporphyrinogen_deCOase"/>
</dbReference>
<dbReference type="EMBL" id="AODH01000051">
    <property type="protein sequence ID" value="EUJ35857.1"/>
    <property type="molecule type" value="Genomic_DNA"/>
</dbReference>
<dbReference type="OrthoDB" id="9806656at2"/>
<dbReference type="AlphaFoldDB" id="W7CFY7"/>
<evidence type="ECO:0000256" key="3">
    <source>
        <dbReference type="ARBA" id="ARBA00012288"/>
    </source>
</evidence>
<feature type="domain" description="Uroporphyrinogen decarboxylase (URO-D)" evidence="12">
    <location>
        <begin position="143"/>
        <end position="159"/>
    </location>
</feature>
<dbReference type="SUPFAM" id="SSF51726">
    <property type="entry name" value="UROD/MetE-like"/>
    <property type="match status" value="1"/>
</dbReference>
<keyword evidence="4 8" id="KW-0963">Cytoplasm</keyword>
<feature type="binding site" evidence="8">
    <location>
        <position position="155"/>
    </location>
    <ligand>
        <name>substrate</name>
    </ligand>
</feature>
<dbReference type="CDD" id="cd00717">
    <property type="entry name" value="URO-D"/>
    <property type="match status" value="1"/>
</dbReference>
<name>W7CFY7_9LIST</name>
<dbReference type="FunFam" id="3.20.20.210:FF:000005">
    <property type="entry name" value="Uroporphyrinogen decarboxylase"/>
    <property type="match status" value="1"/>
</dbReference>
<evidence type="ECO:0000256" key="10">
    <source>
        <dbReference type="RuleBase" id="RU004169"/>
    </source>
</evidence>
<feature type="binding site" evidence="8">
    <location>
        <position position="323"/>
    </location>
    <ligand>
        <name>substrate</name>
    </ligand>
</feature>
<evidence type="ECO:0000256" key="8">
    <source>
        <dbReference type="HAMAP-Rule" id="MF_00218"/>
    </source>
</evidence>
<reference evidence="13 14" key="1">
    <citation type="submission" date="2012-12" db="EMBL/GenBank/DDBJ databases">
        <title>Novel taxa of Listeriaceae from agricultural environments in the United States.</title>
        <authorList>
            <person name="den Bakker H.C."/>
            <person name="Allred A."/>
            <person name="Warchocki S."/>
            <person name="Wright E.M."/>
            <person name="Burrell A."/>
            <person name="Nightingale K.K."/>
            <person name="Kephart D."/>
            <person name="Wiedmann M."/>
        </authorList>
    </citation>
    <scope>NUCLEOTIDE SEQUENCE [LARGE SCALE GENOMIC DNA]</scope>
    <source>
        <strain evidence="13 14">FSL F6-1037</strain>
    </source>
</reference>
<keyword evidence="7 8" id="KW-0627">Porphyrin biosynthesis</keyword>
<gene>
    <name evidence="8 13" type="primary">hemE</name>
    <name evidence="13" type="ORF">BCAMP_11340</name>
</gene>
<dbReference type="STRING" id="1265861.BCAMP_11340"/>